<reference evidence="2 3" key="1">
    <citation type="journal article" date="2017" name="BMC Genomics">
        <title>Comparative and functional genomics of the Lactococcus lactis taxon; insights into evolution and niche adaptation.</title>
        <authorList>
            <person name="Kelleher P."/>
            <person name="Bottacini F."/>
            <person name="Mahony J."/>
            <person name="Kilcawley K.N."/>
            <person name="van Sinderen D."/>
        </authorList>
    </citation>
    <scope>NUCLEOTIDE SEQUENCE [LARGE SCALE GENOMIC DNA]</scope>
    <source>
        <strain evidence="2 3">JM3</strain>
    </source>
</reference>
<dbReference type="AlphaFoldDB" id="A0A2Z5Z7H3"/>
<evidence type="ECO:0000313" key="2">
    <source>
        <dbReference type="EMBL" id="WGL39575.1"/>
    </source>
</evidence>
<gene>
    <name evidence="1" type="ORF">LLC_00990</name>
    <name evidence="2" type="ORF">LLJM3_02980</name>
</gene>
<dbReference type="Proteomes" id="UP000595253">
    <property type="component" value="Chromosome"/>
</dbReference>
<proteinExistence type="predicted"/>
<name>A0A2Z5Z7H3_LACLC</name>
<protein>
    <submittedName>
        <fullName evidence="1">Uncharacterized protein</fullName>
    </submittedName>
</protein>
<reference evidence="1 4" key="2">
    <citation type="submission" date="2020-12" db="EMBL/GenBank/DDBJ databases">
        <title>Complete genome sequence of lactococcus lactis subsp. cremoris strain EPSC and strain G3-2.</title>
        <authorList>
            <person name="Kita K."/>
            <person name="Ishikawa S."/>
        </authorList>
    </citation>
    <scope>NUCLEOTIDE SEQUENCE [LARGE SCALE GENOMIC DNA]</scope>
    <source>
        <strain evidence="1 4">EPSC</strain>
    </source>
</reference>
<dbReference type="Proteomes" id="UP000192161">
    <property type="component" value="Chromosome"/>
</dbReference>
<dbReference type="EMBL" id="AP024222">
    <property type="protein sequence ID" value="BCO04859.1"/>
    <property type="molecule type" value="Genomic_DNA"/>
</dbReference>
<accession>A0A2Z5Z7H3</accession>
<evidence type="ECO:0000313" key="4">
    <source>
        <dbReference type="Proteomes" id="UP000595253"/>
    </source>
</evidence>
<evidence type="ECO:0000313" key="3">
    <source>
        <dbReference type="Proteomes" id="UP000192161"/>
    </source>
</evidence>
<dbReference type="EMBL" id="CP015901">
    <property type="protein sequence ID" value="WGL39575.1"/>
    <property type="molecule type" value="Genomic_DNA"/>
</dbReference>
<sequence length="56" mass="6665">MINETDEGKVFWQNINQLTDLKLASGFAEMAEMMLRSSYSEFIYEIDGDTWKKKFY</sequence>
<organism evidence="1 4">
    <name type="scientific">Lactococcus lactis subsp. cremoris</name>
    <name type="common">Streptococcus cremoris</name>
    <dbReference type="NCBI Taxonomy" id="1359"/>
    <lineage>
        <taxon>Bacteria</taxon>
        <taxon>Bacillati</taxon>
        <taxon>Bacillota</taxon>
        <taxon>Bacilli</taxon>
        <taxon>Lactobacillales</taxon>
        <taxon>Streptococcaceae</taxon>
        <taxon>Lactococcus</taxon>
    </lineage>
</organism>
<evidence type="ECO:0000313" key="1">
    <source>
        <dbReference type="EMBL" id="BCO04859.1"/>
    </source>
</evidence>
<reference evidence="2" key="3">
    <citation type="submission" date="2023-04" db="EMBL/GenBank/DDBJ databases">
        <authorList>
            <person name="McDonnell B."/>
        </authorList>
    </citation>
    <scope>NUCLEOTIDE SEQUENCE</scope>
    <source>
        <strain evidence="2">JM3</strain>
    </source>
</reference>